<keyword evidence="5" id="KW-0812">Transmembrane</keyword>
<dbReference type="GO" id="GO:0016020">
    <property type="term" value="C:membrane"/>
    <property type="evidence" value="ECO:0007669"/>
    <property type="project" value="UniProtKB-SubCell"/>
</dbReference>
<dbReference type="AlphaFoldDB" id="A0A9Q0HYT7"/>
<keyword evidence="5" id="KW-0472">Membrane</keyword>
<evidence type="ECO:0000313" key="9">
    <source>
        <dbReference type="Proteomes" id="UP001151287"/>
    </source>
</evidence>
<dbReference type="InterPro" id="IPR000719">
    <property type="entry name" value="Prot_kinase_dom"/>
</dbReference>
<dbReference type="PANTHER" id="PTHR46008">
    <property type="entry name" value="LEAF RUST 10 DISEASE-RESISTANCE LOCUS RECEPTOR-LIKE PROTEIN KINASE-LIKE 1.4"/>
    <property type="match status" value="1"/>
</dbReference>
<accession>A0A9Q0HYT7</accession>
<keyword evidence="4" id="KW-0067">ATP-binding</keyword>
<dbReference type="Pfam" id="PF07714">
    <property type="entry name" value="PK_Tyr_Ser-Thr"/>
    <property type="match status" value="1"/>
</dbReference>
<organism evidence="8 9">
    <name type="scientific">Rhynchospora breviuscula</name>
    <dbReference type="NCBI Taxonomy" id="2022672"/>
    <lineage>
        <taxon>Eukaryota</taxon>
        <taxon>Viridiplantae</taxon>
        <taxon>Streptophyta</taxon>
        <taxon>Embryophyta</taxon>
        <taxon>Tracheophyta</taxon>
        <taxon>Spermatophyta</taxon>
        <taxon>Magnoliopsida</taxon>
        <taxon>Liliopsida</taxon>
        <taxon>Poales</taxon>
        <taxon>Cyperaceae</taxon>
        <taxon>Cyperoideae</taxon>
        <taxon>Rhynchosporeae</taxon>
        <taxon>Rhynchospora</taxon>
    </lineage>
</organism>
<evidence type="ECO:0000313" key="8">
    <source>
        <dbReference type="EMBL" id="KAJ1703005.1"/>
    </source>
</evidence>
<dbReference type="Gene3D" id="1.10.510.10">
    <property type="entry name" value="Transferase(Phosphotransferase) domain 1"/>
    <property type="match status" value="1"/>
</dbReference>
<dbReference type="GO" id="GO:0005524">
    <property type="term" value="F:ATP binding"/>
    <property type="evidence" value="ECO:0007669"/>
    <property type="project" value="UniProtKB-KW"/>
</dbReference>
<feature type="transmembrane region" description="Helical" evidence="5">
    <location>
        <begin position="280"/>
        <end position="303"/>
    </location>
</feature>
<evidence type="ECO:0000256" key="4">
    <source>
        <dbReference type="ARBA" id="ARBA00022840"/>
    </source>
</evidence>
<feature type="domain" description="Protein kinase" evidence="7">
    <location>
        <begin position="334"/>
        <end position="632"/>
    </location>
</feature>
<evidence type="ECO:0000259" key="7">
    <source>
        <dbReference type="PROSITE" id="PS50011"/>
    </source>
</evidence>
<dbReference type="SUPFAM" id="SSF56112">
    <property type="entry name" value="Protein kinase-like (PK-like)"/>
    <property type="match status" value="1"/>
</dbReference>
<comment type="caution">
    <text evidence="8">The sequence shown here is derived from an EMBL/GenBank/DDBJ whole genome shotgun (WGS) entry which is preliminary data.</text>
</comment>
<dbReference type="Proteomes" id="UP001151287">
    <property type="component" value="Unassembled WGS sequence"/>
</dbReference>
<evidence type="ECO:0000256" key="3">
    <source>
        <dbReference type="ARBA" id="ARBA00022741"/>
    </source>
</evidence>
<proteinExistence type="predicted"/>
<evidence type="ECO:0000256" key="5">
    <source>
        <dbReference type="SAM" id="Phobius"/>
    </source>
</evidence>
<reference evidence="8" key="1">
    <citation type="journal article" date="2022" name="Cell">
        <title>Repeat-based holocentromeres influence genome architecture and karyotype evolution.</title>
        <authorList>
            <person name="Hofstatter P.G."/>
            <person name="Thangavel G."/>
            <person name="Lux T."/>
            <person name="Neumann P."/>
            <person name="Vondrak T."/>
            <person name="Novak P."/>
            <person name="Zhang M."/>
            <person name="Costa L."/>
            <person name="Castellani M."/>
            <person name="Scott A."/>
            <person name="Toegelov H."/>
            <person name="Fuchs J."/>
            <person name="Mata-Sucre Y."/>
            <person name="Dias Y."/>
            <person name="Vanzela A.L.L."/>
            <person name="Huettel B."/>
            <person name="Almeida C.C.S."/>
            <person name="Simkova H."/>
            <person name="Souza G."/>
            <person name="Pedrosa-Harand A."/>
            <person name="Macas J."/>
            <person name="Mayer K.F.X."/>
            <person name="Houben A."/>
            <person name="Marques A."/>
        </authorList>
    </citation>
    <scope>NUCLEOTIDE SEQUENCE</scope>
    <source>
        <strain evidence="8">RhyBre1mFocal</strain>
    </source>
</reference>
<dbReference type="InterPro" id="IPR001245">
    <property type="entry name" value="Ser-Thr/Tyr_kinase_cat_dom"/>
</dbReference>
<dbReference type="Pfam" id="PF13947">
    <property type="entry name" value="GUB_WAK_bind"/>
    <property type="match status" value="1"/>
</dbReference>
<feature type="chain" id="PRO_5040199954" description="Protein kinase domain-containing protein" evidence="6">
    <location>
        <begin position="20"/>
        <end position="632"/>
    </location>
</feature>
<evidence type="ECO:0000256" key="2">
    <source>
        <dbReference type="ARBA" id="ARBA00022729"/>
    </source>
</evidence>
<dbReference type="Gene3D" id="3.30.200.20">
    <property type="entry name" value="Phosphorylase Kinase, domain 1"/>
    <property type="match status" value="1"/>
</dbReference>
<dbReference type="GO" id="GO:0004672">
    <property type="term" value="F:protein kinase activity"/>
    <property type="evidence" value="ECO:0007669"/>
    <property type="project" value="InterPro"/>
</dbReference>
<keyword evidence="9" id="KW-1185">Reference proteome</keyword>
<dbReference type="InterPro" id="IPR011009">
    <property type="entry name" value="Kinase-like_dom_sf"/>
</dbReference>
<gene>
    <name evidence="8" type="ORF">LUZ63_002784</name>
</gene>
<sequence>MSFFGSFLLLLFSLSCSLSQSLFSNPCGEKCGTQIIPFPFHLNSSCGSPVKAFKLSCSPSSSLYLTLGRTDFRIIDFLSSGSLILDYTLNTSSSSSLSRSCDRWYANLILSSLFNRNPFFGITSDNVLRLYDCEDSSLCHSSCGLVGMAGGCDVNNRTDFGCCYPLSDESVWKSGNDFSVFGEFGCRGFSSWAVNQSTAVRGIEMEWAIPRKNGIGIECADGAVLVNATAVNGGVRCTCGTGFVGDGYMQGAGCYKACSEDPRTSGSRDCCQGRFCTKRAAVVAGLVISALFLVGVAAFFFVLRQPIKKAKFDLDPSCIPKILSNACSTRQFTYQELDDATKGFEEPKKLADFIEEGSVHIGTLDDGCAVAVQKINYQIHEKVGQLLQRVQLLSHISHQNIARIIGFCFESNNSLLIVHEHFENGTVEQYLTGQRGNGLSWYTRVNIATEIATALAYLQCLQVSPIYLSDIRPSDIFFGSNYESKIAGYKLVRAGLVNSSNNSDMVYNFGCLLVELMTGLKSDEQVMEMVLAKVKERRFHEVLDPFLLSSKQLRVVYEEVEKMGDLVFRLLSSREVGESSDICLAGVAKELVSIVRDNMGSCSSRIEISLEETFSNSSLLQMISMSPDSLRI</sequence>
<name>A0A9Q0HYT7_9POAL</name>
<dbReference type="InterPro" id="IPR025287">
    <property type="entry name" value="WAK_GUB"/>
</dbReference>
<evidence type="ECO:0000256" key="1">
    <source>
        <dbReference type="ARBA" id="ARBA00004167"/>
    </source>
</evidence>
<dbReference type="OrthoDB" id="1847747at2759"/>
<keyword evidence="3" id="KW-0547">Nucleotide-binding</keyword>
<keyword evidence="2 6" id="KW-0732">Signal</keyword>
<protein>
    <recommendedName>
        <fullName evidence="7">Protein kinase domain-containing protein</fullName>
    </recommendedName>
</protein>
<comment type="subcellular location">
    <subcellularLocation>
        <location evidence="1">Membrane</location>
        <topology evidence="1">Single-pass membrane protein</topology>
    </subcellularLocation>
</comment>
<feature type="signal peptide" evidence="6">
    <location>
        <begin position="1"/>
        <end position="19"/>
    </location>
</feature>
<dbReference type="EMBL" id="JAMQYH010000001">
    <property type="protein sequence ID" value="KAJ1703005.1"/>
    <property type="molecule type" value="Genomic_DNA"/>
</dbReference>
<evidence type="ECO:0000256" key="6">
    <source>
        <dbReference type="SAM" id="SignalP"/>
    </source>
</evidence>
<keyword evidence="5" id="KW-1133">Transmembrane helix</keyword>
<dbReference type="GO" id="GO:0030247">
    <property type="term" value="F:polysaccharide binding"/>
    <property type="evidence" value="ECO:0007669"/>
    <property type="project" value="InterPro"/>
</dbReference>
<dbReference type="PANTHER" id="PTHR46008:SF2">
    <property type="entry name" value="LEAF RUST 10 DISEASE-RESISTANCE LOCUS RECEPTOR-LIKE PROTEIN KINASE-LIKE 1.4"/>
    <property type="match status" value="1"/>
</dbReference>
<dbReference type="PROSITE" id="PS50011">
    <property type="entry name" value="PROTEIN_KINASE_DOM"/>
    <property type="match status" value="1"/>
</dbReference>